<protein>
    <submittedName>
        <fullName evidence="10">MFS transporter</fullName>
    </submittedName>
</protein>
<feature type="domain" description="Major facilitator superfamily (MFS) profile" evidence="8">
    <location>
        <begin position="40"/>
        <end position="471"/>
    </location>
</feature>
<dbReference type="AlphaFoldDB" id="A0A2A5L456"/>
<dbReference type="CDD" id="cd17321">
    <property type="entry name" value="MFS_MMR_MDR_like"/>
    <property type="match status" value="1"/>
</dbReference>
<sequence>MSKEEDKELINDGLADDTVIEETDAAITQSQRMSATQVIILGLALIGAFLGVLDTSIVYTGTVKMAAQLHLNAGALSWVQVAYALTYAGLMLVGGKLGDIYGRKPLFIASLAIFGVGSLAVGAATNALVMISFRAVQGVGAAILAPNCLALLTDTFQGKARQRAIGYYASVIGAGAAVGLVIGGFFATFASWRVGFYMNGPIALIMVGIAARYLPSAKRQTGKIDWIGTILSVLAMTSISYGLDGSPWPIPTLLISAVLWIAFIASQGRVAHPTMPLEIFTDRERMASYVSSLLFSAAAIGFWFYTPQFMQGVLGLTPFMTALGMVPMAILLFIVAVKARTFVDRWRNSRVMIFGFVTVLLSLAELAVASRFANYWFLLLGTLGFAVGFALAFATLATSGLARIRPEISGAASGVYNTARQFGGALGLAIFAASTASLSKIADVFGQAMLIGVGMTIVGLILVVTLIIPAEKAAK</sequence>
<evidence type="ECO:0000256" key="7">
    <source>
        <dbReference type="SAM" id="Phobius"/>
    </source>
</evidence>
<proteinExistence type="predicted"/>
<feature type="transmembrane region" description="Helical" evidence="7">
    <location>
        <begin position="226"/>
        <end position="242"/>
    </location>
</feature>
<dbReference type="Gene3D" id="1.20.1720.10">
    <property type="entry name" value="Multidrug resistance protein D"/>
    <property type="match status" value="1"/>
</dbReference>
<accession>A0A249DFG9</accession>
<dbReference type="PANTHER" id="PTHR42718">
    <property type="entry name" value="MAJOR FACILITATOR SUPERFAMILY MULTIDRUG TRANSPORTER MFSC"/>
    <property type="match status" value="1"/>
</dbReference>
<keyword evidence="3" id="KW-1003">Cell membrane</keyword>
<feature type="transmembrane region" description="Helical" evidence="7">
    <location>
        <begin position="135"/>
        <end position="153"/>
    </location>
</feature>
<keyword evidence="5 7" id="KW-1133">Transmembrane helix</keyword>
<organism evidence="10 12">
    <name type="scientific">Lacticaseibacillus rhamnosus</name>
    <name type="common">Lactobacillus rhamnosus</name>
    <dbReference type="NCBI Taxonomy" id="47715"/>
    <lineage>
        <taxon>Bacteria</taxon>
        <taxon>Bacillati</taxon>
        <taxon>Bacillota</taxon>
        <taxon>Bacilli</taxon>
        <taxon>Lactobacillales</taxon>
        <taxon>Lactobacillaceae</taxon>
        <taxon>Lacticaseibacillus</taxon>
    </lineage>
</organism>
<dbReference type="Gene3D" id="1.20.1250.20">
    <property type="entry name" value="MFS general substrate transporter like domains"/>
    <property type="match status" value="1"/>
</dbReference>
<keyword evidence="4 7" id="KW-0812">Transmembrane</keyword>
<dbReference type="GO" id="GO:0022857">
    <property type="term" value="F:transmembrane transporter activity"/>
    <property type="evidence" value="ECO:0007669"/>
    <property type="project" value="InterPro"/>
</dbReference>
<dbReference type="PROSITE" id="PS50850">
    <property type="entry name" value="MFS"/>
    <property type="match status" value="1"/>
</dbReference>
<dbReference type="SUPFAM" id="SSF103473">
    <property type="entry name" value="MFS general substrate transporter"/>
    <property type="match status" value="1"/>
</dbReference>
<keyword evidence="2" id="KW-0813">Transport</keyword>
<accession>A0A2A5L456</accession>
<dbReference type="GO" id="GO:0005886">
    <property type="term" value="C:plasma membrane"/>
    <property type="evidence" value="ECO:0007669"/>
    <property type="project" value="UniProtKB-SubCell"/>
</dbReference>
<dbReference type="Proteomes" id="UP000189067">
    <property type="component" value="Unassembled WGS sequence"/>
</dbReference>
<evidence type="ECO:0000256" key="4">
    <source>
        <dbReference type="ARBA" id="ARBA00022692"/>
    </source>
</evidence>
<evidence type="ECO:0000256" key="2">
    <source>
        <dbReference type="ARBA" id="ARBA00022448"/>
    </source>
</evidence>
<dbReference type="PANTHER" id="PTHR42718:SF46">
    <property type="entry name" value="BLR6921 PROTEIN"/>
    <property type="match status" value="1"/>
</dbReference>
<feature type="transmembrane region" description="Helical" evidence="7">
    <location>
        <begin position="165"/>
        <end position="190"/>
    </location>
</feature>
<feature type="transmembrane region" description="Helical" evidence="7">
    <location>
        <begin position="448"/>
        <end position="468"/>
    </location>
</feature>
<dbReference type="Proteomes" id="UP000234212">
    <property type="component" value="Unassembled WGS sequence"/>
</dbReference>
<feature type="transmembrane region" description="Helical" evidence="7">
    <location>
        <begin position="71"/>
        <end position="94"/>
    </location>
</feature>
<evidence type="ECO:0000313" key="12">
    <source>
        <dbReference type="Proteomes" id="UP000234212"/>
    </source>
</evidence>
<dbReference type="InterPro" id="IPR020846">
    <property type="entry name" value="MFS_dom"/>
</dbReference>
<evidence type="ECO:0000313" key="10">
    <source>
        <dbReference type="EMBL" id="PLA55508.1"/>
    </source>
</evidence>
<comment type="subcellular location">
    <subcellularLocation>
        <location evidence="1">Cell membrane</location>
        <topology evidence="1">Multi-pass membrane protein</topology>
    </subcellularLocation>
</comment>
<evidence type="ECO:0000313" key="9">
    <source>
        <dbReference type="EMBL" id="ONN73887.1"/>
    </source>
</evidence>
<dbReference type="GeneID" id="69832791"/>
<evidence type="ECO:0000259" key="8">
    <source>
        <dbReference type="PROSITE" id="PS50850"/>
    </source>
</evidence>
<feature type="transmembrane region" description="Helical" evidence="7">
    <location>
        <begin position="196"/>
        <end position="214"/>
    </location>
</feature>
<dbReference type="Pfam" id="PF07690">
    <property type="entry name" value="MFS_1"/>
    <property type="match status" value="1"/>
</dbReference>
<feature type="transmembrane region" description="Helical" evidence="7">
    <location>
        <begin position="422"/>
        <end position="442"/>
    </location>
</feature>
<reference evidence="10 12" key="2">
    <citation type="submission" date="2017-12" db="EMBL/GenBank/DDBJ databases">
        <title>Phylogenetic diversity of female urinary microbiome.</title>
        <authorList>
            <person name="Thomas-White K."/>
            <person name="Wolfe A.J."/>
        </authorList>
    </citation>
    <scope>NUCLEOTIDE SEQUENCE [LARGE SCALE GENOMIC DNA]</scope>
    <source>
        <strain evidence="10 12">UMB0004</strain>
    </source>
</reference>
<feature type="transmembrane region" description="Helical" evidence="7">
    <location>
        <begin position="375"/>
        <end position="401"/>
    </location>
</feature>
<feature type="transmembrane region" description="Helical" evidence="7">
    <location>
        <begin position="317"/>
        <end position="339"/>
    </location>
</feature>
<feature type="transmembrane region" description="Helical" evidence="7">
    <location>
        <begin position="38"/>
        <end position="59"/>
    </location>
</feature>
<evidence type="ECO:0000256" key="3">
    <source>
        <dbReference type="ARBA" id="ARBA00022475"/>
    </source>
</evidence>
<dbReference type="InterPro" id="IPR036259">
    <property type="entry name" value="MFS_trans_sf"/>
</dbReference>
<dbReference type="EMBL" id="MTJY01000049">
    <property type="protein sequence ID" value="ONN73887.1"/>
    <property type="molecule type" value="Genomic_DNA"/>
</dbReference>
<feature type="transmembrane region" description="Helical" evidence="7">
    <location>
        <begin position="248"/>
        <end position="265"/>
    </location>
</feature>
<evidence type="ECO:0000313" key="11">
    <source>
        <dbReference type="Proteomes" id="UP000189067"/>
    </source>
</evidence>
<keyword evidence="6 7" id="KW-0472">Membrane</keyword>
<reference evidence="9 11" key="1">
    <citation type="submission" date="2017-01" db="EMBL/GenBank/DDBJ databases">
        <title>In silico prediction, in vitro antibacterial spectrum and physicochemical properties of a putative bacteriocin produced by Lactobacillus rhamnosus strain L156.4.</title>
        <authorList>
            <person name="Silveira A.M."/>
            <person name="Monteiro A.S."/>
            <person name="Santos V.L."/>
            <person name="Nicoli J.R."/>
            <person name="Azevedo V."/>
            <person name="Soares S.C."/>
            <person name="Castro-Oliveira L."/>
            <person name="Dias-Souza M.V."/>
            <person name="Nardi R.M."/>
        </authorList>
    </citation>
    <scope>NUCLEOTIDE SEQUENCE [LARGE SCALE GENOMIC DNA]</scope>
    <source>
        <strain evidence="9 11">L156.4</strain>
    </source>
</reference>
<name>A0A2A5L456_LACRH</name>
<dbReference type="EMBL" id="PKJX01000008">
    <property type="protein sequence ID" value="PLA55508.1"/>
    <property type="molecule type" value="Genomic_DNA"/>
</dbReference>
<dbReference type="RefSeq" id="WP_005686841.1">
    <property type="nucleotide sequence ID" value="NZ_CAKMAU010000017.1"/>
</dbReference>
<dbReference type="InterPro" id="IPR011701">
    <property type="entry name" value="MFS"/>
</dbReference>
<gene>
    <name evidence="9" type="ORF">BWR10_11510</name>
    <name evidence="10" type="ORF">CYJ91_12375</name>
</gene>
<evidence type="ECO:0000256" key="5">
    <source>
        <dbReference type="ARBA" id="ARBA00022989"/>
    </source>
</evidence>
<evidence type="ECO:0000256" key="1">
    <source>
        <dbReference type="ARBA" id="ARBA00004651"/>
    </source>
</evidence>
<feature type="transmembrane region" description="Helical" evidence="7">
    <location>
        <begin position="351"/>
        <end position="369"/>
    </location>
</feature>
<comment type="caution">
    <text evidence="10">The sequence shown here is derived from an EMBL/GenBank/DDBJ whole genome shotgun (WGS) entry which is preliminary data.</text>
</comment>
<evidence type="ECO:0000256" key="6">
    <source>
        <dbReference type="ARBA" id="ARBA00023136"/>
    </source>
</evidence>
<feature type="transmembrane region" description="Helical" evidence="7">
    <location>
        <begin position="286"/>
        <end position="305"/>
    </location>
</feature>
<feature type="transmembrane region" description="Helical" evidence="7">
    <location>
        <begin position="106"/>
        <end position="129"/>
    </location>
</feature>